<name>A0ABV6M201_9ACTN</name>
<keyword evidence="1" id="KW-0805">Transcription regulation</keyword>
<keyword evidence="3" id="KW-0804">Transcription</keyword>
<sequence length="291" mass="30677">MPERSRVTMADVARASGVSRATVSFVLNDTANQSIPETTRERVRRAAADLGYVPHSIARALREGVSRLVVLEAGGLPPGHSLESFVEGLEEELSTTGHGLLVSYGGRSRAMLDAVAPRAVVDLPALYADGGRAAAMTQVAYLHDLGHRAVAVAEPARSDPVTALLADHVRAAARELRMPEPRSLPVDDAGTTGVRLRALAHDRQVTAVAAVTDDLALCVLAAMADLGLRAPDDLAVIGFDETRHGALWRPALTTVHIDARAYGRRVARATLGLPAGDAQPAPARVVRRATA</sequence>
<evidence type="ECO:0000256" key="2">
    <source>
        <dbReference type="ARBA" id="ARBA00023125"/>
    </source>
</evidence>
<proteinExistence type="predicted"/>
<dbReference type="PROSITE" id="PS50932">
    <property type="entry name" value="HTH_LACI_2"/>
    <property type="match status" value="1"/>
</dbReference>
<dbReference type="SUPFAM" id="SSF53822">
    <property type="entry name" value="Periplasmic binding protein-like I"/>
    <property type="match status" value="1"/>
</dbReference>
<keyword evidence="6" id="KW-1185">Reference proteome</keyword>
<dbReference type="CDD" id="cd01392">
    <property type="entry name" value="HTH_LacI"/>
    <property type="match status" value="1"/>
</dbReference>
<dbReference type="Proteomes" id="UP001589867">
    <property type="component" value="Unassembled WGS sequence"/>
</dbReference>
<dbReference type="PANTHER" id="PTHR30146">
    <property type="entry name" value="LACI-RELATED TRANSCRIPTIONAL REPRESSOR"/>
    <property type="match status" value="1"/>
</dbReference>
<dbReference type="SUPFAM" id="SSF47413">
    <property type="entry name" value="lambda repressor-like DNA-binding domains"/>
    <property type="match status" value="1"/>
</dbReference>
<evidence type="ECO:0000256" key="3">
    <source>
        <dbReference type="ARBA" id="ARBA00023163"/>
    </source>
</evidence>
<dbReference type="Pfam" id="PF00356">
    <property type="entry name" value="LacI"/>
    <property type="match status" value="1"/>
</dbReference>
<evidence type="ECO:0000259" key="4">
    <source>
        <dbReference type="PROSITE" id="PS50932"/>
    </source>
</evidence>
<gene>
    <name evidence="5" type="ORF">ACFFIA_13435</name>
</gene>
<evidence type="ECO:0000313" key="6">
    <source>
        <dbReference type="Proteomes" id="UP001589867"/>
    </source>
</evidence>
<keyword evidence="2 5" id="KW-0238">DNA-binding</keyword>
<feature type="domain" description="HTH lacI-type" evidence="4">
    <location>
        <begin position="7"/>
        <end position="63"/>
    </location>
</feature>
<accession>A0ABV6M201</accession>
<dbReference type="InterPro" id="IPR028082">
    <property type="entry name" value="Peripla_BP_I"/>
</dbReference>
<evidence type="ECO:0000313" key="5">
    <source>
        <dbReference type="EMBL" id="MFC0528666.1"/>
    </source>
</evidence>
<dbReference type="Pfam" id="PF13377">
    <property type="entry name" value="Peripla_BP_3"/>
    <property type="match status" value="1"/>
</dbReference>
<dbReference type="InterPro" id="IPR010982">
    <property type="entry name" value="Lambda_DNA-bd_dom_sf"/>
</dbReference>
<evidence type="ECO:0000256" key="1">
    <source>
        <dbReference type="ARBA" id="ARBA00023015"/>
    </source>
</evidence>
<dbReference type="Gene3D" id="3.40.50.2300">
    <property type="match status" value="2"/>
</dbReference>
<dbReference type="RefSeq" id="WP_377250524.1">
    <property type="nucleotide sequence ID" value="NZ_JBHLUH010000018.1"/>
</dbReference>
<dbReference type="Gene3D" id="1.10.260.40">
    <property type="entry name" value="lambda repressor-like DNA-binding domains"/>
    <property type="match status" value="1"/>
</dbReference>
<dbReference type="SMART" id="SM00354">
    <property type="entry name" value="HTH_LACI"/>
    <property type="match status" value="1"/>
</dbReference>
<dbReference type="PANTHER" id="PTHR30146:SF153">
    <property type="entry name" value="LACTOSE OPERON REPRESSOR"/>
    <property type="match status" value="1"/>
</dbReference>
<dbReference type="PROSITE" id="PS00356">
    <property type="entry name" value="HTH_LACI_1"/>
    <property type="match status" value="1"/>
</dbReference>
<dbReference type="InterPro" id="IPR000843">
    <property type="entry name" value="HTH_LacI"/>
</dbReference>
<dbReference type="EMBL" id="JBHLUH010000018">
    <property type="protein sequence ID" value="MFC0528666.1"/>
    <property type="molecule type" value="Genomic_DNA"/>
</dbReference>
<reference evidence="5 6" key="1">
    <citation type="submission" date="2024-09" db="EMBL/GenBank/DDBJ databases">
        <authorList>
            <person name="Sun Q."/>
            <person name="Mori K."/>
        </authorList>
    </citation>
    <scope>NUCLEOTIDE SEQUENCE [LARGE SCALE GENOMIC DNA]</scope>
    <source>
        <strain evidence="5 6">TBRC 3947</strain>
    </source>
</reference>
<dbReference type="GO" id="GO:0003677">
    <property type="term" value="F:DNA binding"/>
    <property type="evidence" value="ECO:0007669"/>
    <property type="project" value="UniProtKB-KW"/>
</dbReference>
<protein>
    <submittedName>
        <fullName evidence="5">LacI family DNA-binding transcriptional regulator</fullName>
    </submittedName>
</protein>
<comment type="caution">
    <text evidence="5">The sequence shown here is derived from an EMBL/GenBank/DDBJ whole genome shotgun (WGS) entry which is preliminary data.</text>
</comment>
<dbReference type="InterPro" id="IPR046335">
    <property type="entry name" value="LacI/GalR-like_sensor"/>
</dbReference>
<organism evidence="5 6">
    <name type="scientific">Phytohabitans kaempferiae</name>
    <dbReference type="NCBI Taxonomy" id="1620943"/>
    <lineage>
        <taxon>Bacteria</taxon>
        <taxon>Bacillati</taxon>
        <taxon>Actinomycetota</taxon>
        <taxon>Actinomycetes</taxon>
        <taxon>Micromonosporales</taxon>
        <taxon>Micromonosporaceae</taxon>
    </lineage>
</organism>